<comment type="caution">
    <text evidence="3">The sequence shown here is derived from an EMBL/GenBank/DDBJ whole genome shotgun (WGS) entry which is preliminary data.</text>
</comment>
<dbReference type="Pfam" id="PF00534">
    <property type="entry name" value="Glycos_transf_1"/>
    <property type="match status" value="1"/>
</dbReference>
<gene>
    <name evidence="3" type="ORF">RXV94_04295</name>
</gene>
<name>A0ABU3U4N6_9FLAO</name>
<dbReference type="Gene3D" id="3.40.50.2000">
    <property type="entry name" value="Glycogen Phosphorylase B"/>
    <property type="match status" value="2"/>
</dbReference>
<keyword evidence="4" id="KW-1185">Reference proteome</keyword>
<dbReference type="PANTHER" id="PTHR12526">
    <property type="entry name" value="GLYCOSYLTRANSFERASE"/>
    <property type="match status" value="1"/>
</dbReference>
<dbReference type="PANTHER" id="PTHR12526:SF630">
    <property type="entry name" value="GLYCOSYLTRANSFERASE"/>
    <property type="match status" value="1"/>
</dbReference>
<accession>A0ABU3U4N6</accession>
<dbReference type="InterPro" id="IPR001296">
    <property type="entry name" value="Glyco_trans_1"/>
</dbReference>
<dbReference type="RefSeq" id="WP_316661232.1">
    <property type="nucleotide sequence ID" value="NZ_JAWHTF010000001.1"/>
</dbReference>
<evidence type="ECO:0000313" key="3">
    <source>
        <dbReference type="EMBL" id="MDU8885369.1"/>
    </source>
</evidence>
<dbReference type="EMBL" id="JAWHTF010000001">
    <property type="protein sequence ID" value="MDU8885369.1"/>
    <property type="molecule type" value="Genomic_DNA"/>
</dbReference>
<evidence type="ECO:0000259" key="1">
    <source>
        <dbReference type="Pfam" id="PF00534"/>
    </source>
</evidence>
<dbReference type="GO" id="GO:0016757">
    <property type="term" value="F:glycosyltransferase activity"/>
    <property type="evidence" value="ECO:0007669"/>
    <property type="project" value="UniProtKB-KW"/>
</dbReference>
<dbReference type="Pfam" id="PF13439">
    <property type="entry name" value="Glyco_transf_4"/>
    <property type="match status" value="1"/>
</dbReference>
<keyword evidence="3" id="KW-0808">Transferase</keyword>
<dbReference type="EC" id="2.4.-.-" evidence="3"/>
<dbReference type="CDD" id="cd03811">
    <property type="entry name" value="GT4_GT28_WabH-like"/>
    <property type="match status" value="1"/>
</dbReference>
<keyword evidence="3" id="KW-0328">Glycosyltransferase</keyword>
<feature type="domain" description="Glycosyltransferase subfamily 4-like N-terminal" evidence="2">
    <location>
        <begin position="18"/>
        <end position="172"/>
    </location>
</feature>
<proteinExistence type="predicted"/>
<dbReference type="Proteomes" id="UP001268651">
    <property type="component" value="Unassembled WGS sequence"/>
</dbReference>
<organism evidence="3 4">
    <name type="scientific">Gilvirhabdus luticola</name>
    <dbReference type="NCBI Taxonomy" id="3079858"/>
    <lineage>
        <taxon>Bacteria</taxon>
        <taxon>Pseudomonadati</taxon>
        <taxon>Bacteroidota</taxon>
        <taxon>Flavobacteriia</taxon>
        <taxon>Flavobacteriales</taxon>
        <taxon>Flavobacteriaceae</taxon>
        <taxon>Gilvirhabdus</taxon>
    </lineage>
</organism>
<dbReference type="InterPro" id="IPR028098">
    <property type="entry name" value="Glyco_trans_4-like_N"/>
</dbReference>
<dbReference type="SUPFAM" id="SSF53756">
    <property type="entry name" value="UDP-Glycosyltransferase/glycogen phosphorylase"/>
    <property type="match status" value="1"/>
</dbReference>
<evidence type="ECO:0000259" key="2">
    <source>
        <dbReference type="Pfam" id="PF13439"/>
    </source>
</evidence>
<sequence length="368" mass="42595">MNKHNKKICIICTSLNHGGAERASAIQSIMFQELGHQVFIVTVESGIAYNYSGNVFDLGVYKYKKNSQFGRISRLIKFKRFLNKHKFDLIVDNRPRNSAYRELLITKFIYNLPTIYVIHSFEATIAFNKYKWLNKYLYSNANMVCVSKTGTKKFKELYALKNVHTIYNAFNYDEIKRQSEEEVSLRLGDYIIYYGRIQDKSKNLRLLLESYNSSRLKERKVKLLILGDGEDTDLLKTLSEQLGLKYFVKIIGFSKNPFPYVKNALFTVLTSRSEGFAMVIPESLSLGTPVISVDCEAGPKEIIQHQFNGLLVENHNPEALAKAFDTFIEDEELYQFCKKNAKNDIDQFSIKKISKDWQVLFEKIPKPV</sequence>
<reference evidence="3 4" key="1">
    <citation type="submission" date="2023-10" db="EMBL/GenBank/DDBJ databases">
        <title>Marimonas sp. nov. isolated from tidal mud flat.</title>
        <authorList>
            <person name="Jaincy N.J."/>
            <person name="Srinivasan S."/>
            <person name="Lee S.-S."/>
        </authorList>
    </citation>
    <scope>NUCLEOTIDE SEQUENCE [LARGE SCALE GENOMIC DNA]</scope>
    <source>
        <strain evidence="3 4">MJ-SS3</strain>
    </source>
</reference>
<evidence type="ECO:0000313" key="4">
    <source>
        <dbReference type="Proteomes" id="UP001268651"/>
    </source>
</evidence>
<feature type="domain" description="Glycosyl transferase family 1" evidence="1">
    <location>
        <begin position="189"/>
        <end position="343"/>
    </location>
</feature>
<protein>
    <submittedName>
        <fullName evidence="3">Glycosyltransferase</fullName>
        <ecNumber evidence="3">2.4.-.-</ecNumber>
    </submittedName>
</protein>